<dbReference type="AlphaFoldDB" id="A0A2J7ZWX0"/>
<dbReference type="GO" id="GO:0042273">
    <property type="term" value="P:ribosomal large subunit biogenesis"/>
    <property type="evidence" value="ECO:0007669"/>
    <property type="project" value="TreeGrafter"/>
</dbReference>
<reference evidence="1 2" key="1">
    <citation type="journal article" date="2017" name="Mol. Biol. Evol.">
        <title>The 4-celled Tetrabaena socialis nuclear genome reveals the essential components for genetic control of cell number at the origin of multicellularity in the volvocine lineage.</title>
        <authorList>
            <person name="Featherston J."/>
            <person name="Arakaki Y."/>
            <person name="Hanschen E.R."/>
            <person name="Ferris P.J."/>
            <person name="Michod R.E."/>
            <person name="Olson B.J.S.C."/>
            <person name="Nozaki H."/>
            <person name="Durand P.M."/>
        </authorList>
    </citation>
    <scope>NUCLEOTIDE SEQUENCE [LARGE SCALE GENOMIC DNA]</scope>
    <source>
        <strain evidence="1 2">NIES-571</strain>
    </source>
</reference>
<dbReference type="OrthoDB" id="19329at2759"/>
<evidence type="ECO:0000313" key="2">
    <source>
        <dbReference type="Proteomes" id="UP000236333"/>
    </source>
</evidence>
<keyword evidence="2" id="KW-1185">Reference proteome</keyword>
<dbReference type="GO" id="GO:0030687">
    <property type="term" value="C:preribosome, large subunit precursor"/>
    <property type="evidence" value="ECO:0007669"/>
    <property type="project" value="TreeGrafter"/>
</dbReference>
<dbReference type="PANTHER" id="PTHR13182">
    <property type="entry name" value="ZINC FINGER PROTEIN 622"/>
    <property type="match status" value="1"/>
</dbReference>
<dbReference type="Proteomes" id="UP000236333">
    <property type="component" value="Unassembled WGS sequence"/>
</dbReference>
<proteinExistence type="predicted"/>
<organism evidence="1 2">
    <name type="scientific">Tetrabaena socialis</name>
    <dbReference type="NCBI Taxonomy" id="47790"/>
    <lineage>
        <taxon>Eukaryota</taxon>
        <taxon>Viridiplantae</taxon>
        <taxon>Chlorophyta</taxon>
        <taxon>core chlorophytes</taxon>
        <taxon>Chlorophyceae</taxon>
        <taxon>CS clade</taxon>
        <taxon>Chlamydomonadales</taxon>
        <taxon>Tetrabaenaceae</taxon>
        <taxon>Tetrabaena</taxon>
    </lineage>
</organism>
<gene>
    <name evidence="1" type="ORF">TSOC_009010</name>
</gene>
<name>A0A2J7ZWX0_9CHLO</name>
<dbReference type="EMBL" id="PGGS01000360">
    <property type="protein sequence ID" value="PNH04777.1"/>
    <property type="molecule type" value="Genomic_DNA"/>
</dbReference>
<comment type="caution">
    <text evidence="1">The sequence shown here is derived from an EMBL/GenBank/DDBJ whole genome shotgun (WGS) entry which is preliminary data.</text>
</comment>
<evidence type="ECO:0000313" key="1">
    <source>
        <dbReference type="EMBL" id="PNH04777.1"/>
    </source>
</evidence>
<dbReference type="PANTHER" id="PTHR13182:SF8">
    <property type="entry name" value="CYTOPLASMIC 60S SUBUNIT BIOGENESIS FACTOR ZNF622"/>
    <property type="match status" value="1"/>
</dbReference>
<accession>A0A2J7ZWX0</accession>
<protein>
    <submittedName>
        <fullName evidence="1">Zinc finger protein</fullName>
    </submittedName>
</protein>
<sequence length="162" mass="18115">MAAEDAGRAQTGFFCSTSGTYFTDKESLAEHYKSDFHRYNLKRKVADLPPVTKEWFEARKAQLSSTAAGTTAAAGVQQTWIDPLTKKKFNTENTYLVFVRSKKYLELVRKSGQPAPEAVIVTRQAAEAPQQAQQQEGGCWLARSSTSKLGLKRKFHRQEPIA</sequence>
<dbReference type="InterPro" id="IPR040025">
    <property type="entry name" value="Znf622/Rei1/Reh1"/>
</dbReference>